<evidence type="ECO:0000259" key="1">
    <source>
        <dbReference type="Pfam" id="PF00085"/>
    </source>
</evidence>
<dbReference type="Gene3D" id="1.25.40.10">
    <property type="entry name" value="Tetratricopeptide repeat domain"/>
    <property type="match status" value="1"/>
</dbReference>
<dbReference type="Pfam" id="PF14561">
    <property type="entry name" value="TPR_20"/>
    <property type="match status" value="1"/>
</dbReference>
<sequence length="313" mass="33038">MSQPSAPRPRLDVRGAVDLSVLQSPPVPAPGEPGGLPVAAGYTVDATTTSFGDVVQASTSYPVVVLLWSRRSAASIELARDLGRAVDAEAGAVQLVRVDIDAEPQIAAAFQVQTVPAVVALLAGQPIPLFQGTATADQLSGLLGQLLQAAATNGIAGVAPGAPMVDTPPEAEAEPPLPPLHQAAYDAIERDDLPTAIASYEQALRENPRDDLAREGLAQVRLMDRTRDLDPVEVNARAAMSPKDLDAQMQAADVEIIEDRVEDAFGRLTRLVAVSDAERRELLRLRLVELFDVVGGADPRVMSARRALASALY</sequence>
<dbReference type="Gene3D" id="3.40.30.10">
    <property type="entry name" value="Glutaredoxin"/>
    <property type="match status" value="1"/>
</dbReference>
<comment type="caution">
    <text evidence="2">The sequence shown here is derived from an EMBL/GenBank/DDBJ whole genome shotgun (WGS) entry which is preliminary data.</text>
</comment>
<accession>A0A1J5QJU0</accession>
<name>A0A1J5QJU0_9ZZZZ</name>
<dbReference type="SUPFAM" id="SSF52833">
    <property type="entry name" value="Thioredoxin-like"/>
    <property type="match status" value="1"/>
</dbReference>
<dbReference type="AlphaFoldDB" id="A0A1J5QJU0"/>
<reference evidence="2" key="1">
    <citation type="submission" date="2016-10" db="EMBL/GenBank/DDBJ databases">
        <title>Sequence of Gallionella enrichment culture.</title>
        <authorList>
            <person name="Poehlein A."/>
            <person name="Muehling M."/>
            <person name="Daniel R."/>
        </authorList>
    </citation>
    <scope>NUCLEOTIDE SEQUENCE</scope>
</reference>
<dbReference type="EMBL" id="MLJW01001537">
    <property type="protein sequence ID" value="OIQ77779.1"/>
    <property type="molecule type" value="Genomic_DNA"/>
</dbReference>
<dbReference type="GO" id="GO:0006950">
    <property type="term" value="P:response to stress"/>
    <property type="evidence" value="ECO:0007669"/>
    <property type="project" value="UniProtKB-ARBA"/>
</dbReference>
<evidence type="ECO:0000313" key="2">
    <source>
        <dbReference type="EMBL" id="OIQ77779.1"/>
    </source>
</evidence>
<dbReference type="Pfam" id="PF00085">
    <property type="entry name" value="Thioredoxin"/>
    <property type="match status" value="1"/>
</dbReference>
<organism evidence="2">
    <name type="scientific">mine drainage metagenome</name>
    <dbReference type="NCBI Taxonomy" id="410659"/>
    <lineage>
        <taxon>unclassified sequences</taxon>
        <taxon>metagenomes</taxon>
        <taxon>ecological metagenomes</taxon>
    </lineage>
</organism>
<protein>
    <submittedName>
        <fullName evidence="2">Thioredoxin 2</fullName>
    </submittedName>
</protein>
<proteinExistence type="predicted"/>
<dbReference type="InterPro" id="IPR011990">
    <property type="entry name" value="TPR-like_helical_dom_sf"/>
</dbReference>
<dbReference type="InterPro" id="IPR013766">
    <property type="entry name" value="Thioredoxin_domain"/>
</dbReference>
<dbReference type="CDD" id="cd02956">
    <property type="entry name" value="ybbN"/>
    <property type="match status" value="1"/>
</dbReference>
<feature type="domain" description="Thioredoxin" evidence="1">
    <location>
        <begin position="46"/>
        <end position="140"/>
    </location>
</feature>
<dbReference type="InterPro" id="IPR036249">
    <property type="entry name" value="Thioredoxin-like_sf"/>
</dbReference>
<gene>
    <name evidence="2" type="ORF">GALL_405240</name>
</gene>